<accession>A0A1I2HMA8</accession>
<protein>
    <recommendedName>
        <fullName evidence="3">Outer membrane protein beta-barrel domain-containing protein</fullName>
    </recommendedName>
</protein>
<dbReference type="EMBL" id="FOLQ01000045">
    <property type="protein sequence ID" value="SFF30842.1"/>
    <property type="molecule type" value="Genomic_DNA"/>
</dbReference>
<dbReference type="SUPFAM" id="SSF56925">
    <property type="entry name" value="OMPA-like"/>
    <property type="match status" value="1"/>
</dbReference>
<dbReference type="STRING" id="662367.SAMN05216167_14519"/>
<organism evidence="1 2">
    <name type="scientific">Spirosoma endophyticum</name>
    <dbReference type="NCBI Taxonomy" id="662367"/>
    <lineage>
        <taxon>Bacteria</taxon>
        <taxon>Pseudomonadati</taxon>
        <taxon>Bacteroidota</taxon>
        <taxon>Cytophagia</taxon>
        <taxon>Cytophagales</taxon>
        <taxon>Cytophagaceae</taxon>
        <taxon>Spirosoma</taxon>
    </lineage>
</organism>
<dbReference type="InterPro" id="IPR011250">
    <property type="entry name" value="OMP/PagP_B-barrel"/>
</dbReference>
<dbReference type="Gene3D" id="2.40.160.20">
    <property type="match status" value="1"/>
</dbReference>
<evidence type="ECO:0000313" key="1">
    <source>
        <dbReference type="EMBL" id="SFF30842.1"/>
    </source>
</evidence>
<dbReference type="AlphaFoldDB" id="A0A1I2HMA8"/>
<sequence>PALPDPGATRVLFLHRSNGCLKKSPVYCCKSRPCFSSTNLLPTKQHTIMKRLLLLTGFLVPFLGFSQSPSDQKQSELLDQGHLNAGINIGGAFGPISSGDTKYLAPHIQYFLKDGWSIAIEGRHNVNGNFSRYTGIGLSSRYYFVRDRRLALFGQLGASLGQSKFSGQALTDAMQYLPISSYSYERYKAWQKSAGLGIHFRIAKRWALEGLGERAWTDLNRNISYRRWQGSIGINFLLK</sequence>
<name>A0A1I2HMA8_9BACT</name>
<evidence type="ECO:0000313" key="2">
    <source>
        <dbReference type="Proteomes" id="UP000198598"/>
    </source>
</evidence>
<dbReference type="Proteomes" id="UP000198598">
    <property type="component" value="Unassembled WGS sequence"/>
</dbReference>
<keyword evidence="2" id="KW-1185">Reference proteome</keyword>
<proteinExistence type="predicted"/>
<reference evidence="1 2" key="1">
    <citation type="submission" date="2016-10" db="EMBL/GenBank/DDBJ databases">
        <authorList>
            <person name="de Groot N.N."/>
        </authorList>
    </citation>
    <scope>NUCLEOTIDE SEQUENCE [LARGE SCALE GENOMIC DNA]</scope>
    <source>
        <strain evidence="1 2">DSM 26130</strain>
    </source>
</reference>
<gene>
    <name evidence="1" type="ORF">SAMN05216167_14519</name>
</gene>
<feature type="non-terminal residue" evidence="1">
    <location>
        <position position="1"/>
    </location>
</feature>
<evidence type="ECO:0008006" key="3">
    <source>
        <dbReference type="Google" id="ProtNLM"/>
    </source>
</evidence>